<dbReference type="STRING" id="93759.A0A1R3KWB8"/>
<name>A0A1R3KWB8_9ROSI</name>
<sequence>MLESKLSSLTHGGQRCYIVVRILRLWDCIIPPVHAFLGIDFLAVDSEGFAMNGFIPPEIADLFRSLLQEGNIYGISIFEVGPRKKKKHLAVPSDDIIYFNISINIQRMVDEPLTFPYYYFSFVCFDELIRRNEHIFHLTDLIGILEGVTEAYSFVLANNKGTVYRRGLFILLQRTAYQESPRYPYYGSSISLLRHSDIEISKGSIHQDTQETTVASLTLMNPTLIKVEPSTLVGLKFKVIARVIRLQHEAGWYYHSCNNCTSGIKRICPGIYTCGFHGPTPPRMNLRVSLIIEHNDIKLQTIVFGDLAYRLTGLNLTILSLAERMNFKKIPAVAEQIIGREYEFLLVLLNHYYAHPMTFKILRFLPLHADSSF</sequence>
<reference evidence="2" key="1">
    <citation type="submission" date="2013-09" db="EMBL/GenBank/DDBJ databases">
        <title>Corchorus olitorius genome sequencing.</title>
        <authorList>
            <person name="Alam M."/>
            <person name="Haque M.S."/>
            <person name="Islam M.S."/>
            <person name="Emdad E.M."/>
            <person name="Islam M.M."/>
            <person name="Ahmed B."/>
            <person name="Halim A."/>
            <person name="Hossen Q.M.M."/>
            <person name="Hossain M.Z."/>
            <person name="Ahmed R."/>
            <person name="Khan M.M."/>
            <person name="Islam R."/>
            <person name="Rashid M.M."/>
            <person name="Khan S.A."/>
            <person name="Rahman M.S."/>
            <person name="Alam M."/>
            <person name="Yahiya A.S."/>
            <person name="Khan M.S."/>
            <person name="Azam M.S."/>
            <person name="Haque T."/>
            <person name="Lashkar M.Z.H."/>
            <person name="Akhand A.I."/>
            <person name="Morshed G."/>
            <person name="Roy S."/>
            <person name="Uddin K.S."/>
            <person name="Rabeya T."/>
            <person name="Hossain A.S."/>
            <person name="Chowdhury A."/>
            <person name="Snigdha A.R."/>
            <person name="Mortoza M.S."/>
            <person name="Matin S.A."/>
            <person name="Hoque S.M.E."/>
            <person name="Islam M.K."/>
            <person name="Roy D.K."/>
            <person name="Haider R."/>
            <person name="Moosa M.M."/>
            <person name="Elias S.M."/>
            <person name="Hasan A.M."/>
            <person name="Jahan S."/>
            <person name="Shafiuddin M."/>
            <person name="Mahmood N."/>
            <person name="Shommy N.S."/>
        </authorList>
    </citation>
    <scope>NUCLEOTIDE SEQUENCE [LARGE SCALE GENOMIC DNA]</scope>
    <source>
        <strain evidence="2">cv. O-4</strain>
    </source>
</reference>
<dbReference type="PANTHER" id="PTHR47165:SF4">
    <property type="entry name" value="OS03G0429900 PROTEIN"/>
    <property type="match status" value="1"/>
</dbReference>
<protein>
    <submittedName>
        <fullName evidence="1">Nucleic acid-binding protein</fullName>
    </submittedName>
</protein>
<dbReference type="AlphaFoldDB" id="A0A1R3KWB8"/>
<dbReference type="CDD" id="cd04480">
    <property type="entry name" value="RPA1_DBD_A_like"/>
    <property type="match status" value="1"/>
</dbReference>
<evidence type="ECO:0000313" key="2">
    <source>
        <dbReference type="Proteomes" id="UP000187203"/>
    </source>
</evidence>
<proteinExistence type="predicted"/>
<evidence type="ECO:0000313" key="1">
    <source>
        <dbReference type="EMBL" id="OMP11328.1"/>
    </source>
</evidence>
<gene>
    <name evidence="1" type="ORF">COLO4_03882</name>
</gene>
<dbReference type="EMBL" id="AWUE01010777">
    <property type="protein sequence ID" value="OMP11328.1"/>
    <property type="molecule type" value="Genomic_DNA"/>
</dbReference>
<dbReference type="InterPro" id="IPR012340">
    <property type="entry name" value="NA-bd_OB-fold"/>
</dbReference>
<keyword evidence="2" id="KW-1185">Reference proteome</keyword>
<dbReference type="Proteomes" id="UP000187203">
    <property type="component" value="Unassembled WGS sequence"/>
</dbReference>
<organism evidence="1 2">
    <name type="scientific">Corchorus olitorius</name>
    <dbReference type="NCBI Taxonomy" id="93759"/>
    <lineage>
        <taxon>Eukaryota</taxon>
        <taxon>Viridiplantae</taxon>
        <taxon>Streptophyta</taxon>
        <taxon>Embryophyta</taxon>
        <taxon>Tracheophyta</taxon>
        <taxon>Spermatophyta</taxon>
        <taxon>Magnoliopsida</taxon>
        <taxon>eudicotyledons</taxon>
        <taxon>Gunneridae</taxon>
        <taxon>Pentapetalae</taxon>
        <taxon>rosids</taxon>
        <taxon>malvids</taxon>
        <taxon>Malvales</taxon>
        <taxon>Malvaceae</taxon>
        <taxon>Grewioideae</taxon>
        <taxon>Apeibeae</taxon>
        <taxon>Corchorus</taxon>
    </lineage>
</organism>
<dbReference type="PANTHER" id="PTHR47165">
    <property type="entry name" value="OS03G0429900 PROTEIN"/>
    <property type="match status" value="1"/>
</dbReference>
<accession>A0A1R3KWB8</accession>
<comment type="caution">
    <text evidence="1">The sequence shown here is derived from an EMBL/GenBank/DDBJ whole genome shotgun (WGS) entry which is preliminary data.</text>
</comment>
<dbReference type="OrthoDB" id="1931061at2759"/>
<dbReference type="Gene3D" id="2.40.50.140">
    <property type="entry name" value="Nucleic acid-binding proteins"/>
    <property type="match status" value="2"/>
</dbReference>
<dbReference type="SUPFAM" id="SSF50249">
    <property type="entry name" value="Nucleic acid-binding proteins"/>
    <property type="match status" value="2"/>
</dbReference>